<protein>
    <recommendedName>
        <fullName evidence="4">GDP-mannose pyrophosphatase</fullName>
    </recommendedName>
    <alternativeName>
        <fullName evidence="6">GDP-mannose hydrolase</fullName>
    </alternativeName>
    <alternativeName>
        <fullName evidence="7">GDPMK</fullName>
    </alternativeName>
</protein>
<evidence type="ECO:0000259" key="8">
    <source>
        <dbReference type="PROSITE" id="PS51462"/>
    </source>
</evidence>
<evidence type="ECO:0000256" key="4">
    <source>
        <dbReference type="ARBA" id="ARBA00016377"/>
    </source>
</evidence>
<accession>A0A9X3IRD7</accession>
<dbReference type="GO" id="GO:0006753">
    <property type="term" value="P:nucleoside phosphate metabolic process"/>
    <property type="evidence" value="ECO:0007669"/>
    <property type="project" value="TreeGrafter"/>
</dbReference>
<dbReference type="SUPFAM" id="SSF55811">
    <property type="entry name" value="Nudix"/>
    <property type="match status" value="1"/>
</dbReference>
<dbReference type="CDD" id="cd24161">
    <property type="entry name" value="NUDIX_ADPRase_Ndx2"/>
    <property type="match status" value="1"/>
</dbReference>
<evidence type="ECO:0000256" key="2">
    <source>
        <dbReference type="ARBA" id="ARBA00001946"/>
    </source>
</evidence>
<dbReference type="InterPro" id="IPR015797">
    <property type="entry name" value="NUDIX_hydrolase-like_dom_sf"/>
</dbReference>
<organism evidence="9 10">
    <name type="scientific">Parathalassolituus penaei</name>
    <dbReference type="NCBI Taxonomy" id="2997323"/>
    <lineage>
        <taxon>Bacteria</taxon>
        <taxon>Pseudomonadati</taxon>
        <taxon>Pseudomonadota</taxon>
        <taxon>Gammaproteobacteria</taxon>
        <taxon>Oceanospirillales</taxon>
        <taxon>Oceanospirillaceae</taxon>
        <taxon>Parathalassolituus</taxon>
    </lineage>
</organism>
<dbReference type="RefSeq" id="WP_283171949.1">
    <property type="nucleotide sequence ID" value="NZ_JAPNOA010000005.1"/>
</dbReference>
<dbReference type="GO" id="GO:0019693">
    <property type="term" value="P:ribose phosphate metabolic process"/>
    <property type="evidence" value="ECO:0007669"/>
    <property type="project" value="TreeGrafter"/>
</dbReference>
<name>A0A9X3IRD7_9GAMM</name>
<evidence type="ECO:0000313" key="9">
    <source>
        <dbReference type="EMBL" id="MCY0963729.1"/>
    </source>
</evidence>
<comment type="caution">
    <text evidence="9">The sequence shown here is derived from an EMBL/GenBank/DDBJ whole genome shotgun (WGS) entry which is preliminary data.</text>
</comment>
<keyword evidence="5 9" id="KW-0378">Hydrolase</keyword>
<dbReference type="Pfam" id="PF00293">
    <property type="entry name" value="NUDIX"/>
    <property type="match status" value="1"/>
</dbReference>
<comment type="catalytic activity">
    <reaction evidence="1">
        <text>GDP-alpha-D-mannose + H2O = alpha-D-mannose 1-phosphate + GMP + 2 H(+)</text>
        <dbReference type="Rhea" id="RHEA:27978"/>
        <dbReference type="ChEBI" id="CHEBI:15377"/>
        <dbReference type="ChEBI" id="CHEBI:15378"/>
        <dbReference type="ChEBI" id="CHEBI:57527"/>
        <dbReference type="ChEBI" id="CHEBI:58115"/>
        <dbReference type="ChEBI" id="CHEBI:58409"/>
    </reaction>
</comment>
<dbReference type="PANTHER" id="PTHR11839">
    <property type="entry name" value="UDP/ADP-SUGAR PYROPHOSPHATASE"/>
    <property type="match status" value="1"/>
</dbReference>
<dbReference type="PANTHER" id="PTHR11839:SF18">
    <property type="entry name" value="NUDIX HYDROLASE DOMAIN-CONTAINING PROTEIN"/>
    <property type="match status" value="1"/>
</dbReference>
<gene>
    <name evidence="9" type="ORF">OUO13_00830</name>
</gene>
<evidence type="ECO:0000256" key="5">
    <source>
        <dbReference type="ARBA" id="ARBA00022801"/>
    </source>
</evidence>
<evidence type="ECO:0000313" key="10">
    <source>
        <dbReference type="Proteomes" id="UP001150830"/>
    </source>
</evidence>
<evidence type="ECO:0000256" key="7">
    <source>
        <dbReference type="ARBA" id="ARBA00032272"/>
    </source>
</evidence>
<dbReference type="Proteomes" id="UP001150830">
    <property type="component" value="Unassembled WGS sequence"/>
</dbReference>
<sequence>MSHVKRGPFTITSSEEIYTNPWIRVNEFQVLKPNGLPGIYGVVSFQNRAIAVLPLADNGDVWLIGQHRFPFDEYHWEVPMGGGPMDESPEESALRELREETGLLASALIPLGRFCVSNCITDEQAFVFLATGLTEGETEFDDTEVLEIRRLPFQEAFDMTMDGRITDLVSVATIQRVRLMGLA</sequence>
<comment type="cofactor">
    <cofactor evidence="2">
        <name>Mg(2+)</name>
        <dbReference type="ChEBI" id="CHEBI:18420"/>
    </cofactor>
</comment>
<dbReference type="GO" id="GO:0005829">
    <property type="term" value="C:cytosol"/>
    <property type="evidence" value="ECO:0007669"/>
    <property type="project" value="TreeGrafter"/>
</dbReference>
<evidence type="ECO:0000256" key="1">
    <source>
        <dbReference type="ARBA" id="ARBA00000847"/>
    </source>
</evidence>
<dbReference type="InterPro" id="IPR000086">
    <property type="entry name" value="NUDIX_hydrolase_dom"/>
</dbReference>
<reference evidence="9" key="1">
    <citation type="submission" date="2022-11" db="EMBL/GenBank/DDBJ databases">
        <title>Parathalassolutuus dongxingensis gen. nov., sp. nov., a novel member of family Oceanospirillaceae isolated from a coastal shrimp pond in Guangxi, China.</title>
        <authorList>
            <person name="Chen H."/>
        </authorList>
    </citation>
    <scope>NUCLEOTIDE SEQUENCE</scope>
    <source>
        <strain evidence="9">G-43</strain>
    </source>
</reference>
<keyword evidence="10" id="KW-1185">Reference proteome</keyword>
<comment type="similarity">
    <text evidence="3">Belongs to the Nudix hydrolase family. NudK subfamily.</text>
</comment>
<dbReference type="AlphaFoldDB" id="A0A9X3IRD7"/>
<dbReference type="EMBL" id="JAPNOA010000005">
    <property type="protein sequence ID" value="MCY0963729.1"/>
    <property type="molecule type" value="Genomic_DNA"/>
</dbReference>
<evidence type="ECO:0000256" key="3">
    <source>
        <dbReference type="ARBA" id="ARBA00007275"/>
    </source>
</evidence>
<dbReference type="GO" id="GO:0016787">
    <property type="term" value="F:hydrolase activity"/>
    <property type="evidence" value="ECO:0007669"/>
    <property type="project" value="UniProtKB-KW"/>
</dbReference>
<evidence type="ECO:0000256" key="6">
    <source>
        <dbReference type="ARBA" id="ARBA00032162"/>
    </source>
</evidence>
<dbReference type="Gene3D" id="3.90.79.10">
    <property type="entry name" value="Nucleoside Triphosphate Pyrophosphohydrolase"/>
    <property type="match status" value="1"/>
</dbReference>
<dbReference type="PROSITE" id="PS51462">
    <property type="entry name" value="NUDIX"/>
    <property type="match status" value="1"/>
</dbReference>
<feature type="domain" description="Nudix hydrolase" evidence="8">
    <location>
        <begin position="45"/>
        <end position="173"/>
    </location>
</feature>
<proteinExistence type="inferred from homology"/>